<sequence>MRKIRNFIRDAYSINNALTASALCKKIENELGYEVKLTMLKKFRQELGFVWKSTKCGHLIRPANKEKQLQFCTRILEIKESFPECIFLDESTTQLNLNSKIYFVEKDDAIGRRRSVAKYPLKVHVWACISYRRATNICIWDEKMDSTLYCKIINEFYLLFAQAVYQDRCHLVQNNDPIHKSLYTLKKFEESKIRCLDWPPESTDLNPIEKVWHQLKQYLRMEYNPSSKSYCMKPSLIFFHCQYEITKYTVAA</sequence>
<dbReference type="WBParaSite" id="Hba_05949">
    <property type="protein sequence ID" value="Hba_05949"/>
    <property type="gene ID" value="Hba_05949"/>
</dbReference>
<dbReference type="GO" id="GO:0003676">
    <property type="term" value="F:nucleic acid binding"/>
    <property type="evidence" value="ECO:0007669"/>
    <property type="project" value="InterPro"/>
</dbReference>
<protein>
    <submittedName>
        <fullName evidence="3">DDE_3 domain-containing protein</fullName>
    </submittedName>
</protein>
<proteinExistence type="predicted"/>
<dbReference type="AlphaFoldDB" id="A0A1I7WLE8"/>
<dbReference type="InterPro" id="IPR052338">
    <property type="entry name" value="Transposase_5"/>
</dbReference>
<dbReference type="Proteomes" id="UP000095283">
    <property type="component" value="Unplaced"/>
</dbReference>
<dbReference type="Gene3D" id="3.30.420.10">
    <property type="entry name" value="Ribonuclease H-like superfamily/Ribonuclease H"/>
    <property type="match status" value="1"/>
</dbReference>
<evidence type="ECO:0000259" key="1">
    <source>
        <dbReference type="Pfam" id="PF13358"/>
    </source>
</evidence>
<feature type="domain" description="Tc1-like transposase DDE" evidence="1">
    <location>
        <begin position="86"/>
        <end position="221"/>
    </location>
</feature>
<dbReference type="InterPro" id="IPR036397">
    <property type="entry name" value="RNaseH_sf"/>
</dbReference>
<accession>A0A1I7WLE8</accession>
<evidence type="ECO:0000313" key="3">
    <source>
        <dbReference type="WBParaSite" id="Hba_05949"/>
    </source>
</evidence>
<dbReference type="PANTHER" id="PTHR23022">
    <property type="entry name" value="TRANSPOSABLE ELEMENT-RELATED"/>
    <property type="match status" value="1"/>
</dbReference>
<dbReference type="Pfam" id="PF13358">
    <property type="entry name" value="DDE_3"/>
    <property type="match status" value="1"/>
</dbReference>
<reference evidence="3" key="1">
    <citation type="submission" date="2016-11" db="UniProtKB">
        <authorList>
            <consortium name="WormBaseParasite"/>
        </authorList>
    </citation>
    <scope>IDENTIFICATION</scope>
</reference>
<name>A0A1I7WLE8_HETBA</name>
<keyword evidence="2" id="KW-1185">Reference proteome</keyword>
<organism evidence="2 3">
    <name type="scientific">Heterorhabditis bacteriophora</name>
    <name type="common">Entomopathogenic nematode worm</name>
    <dbReference type="NCBI Taxonomy" id="37862"/>
    <lineage>
        <taxon>Eukaryota</taxon>
        <taxon>Metazoa</taxon>
        <taxon>Ecdysozoa</taxon>
        <taxon>Nematoda</taxon>
        <taxon>Chromadorea</taxon>
        <taxon>Rhabditida</taxon>
        <taxon>Rhabditina</taxon>
        <taxon>Rhabditomorpha</taxon>
        <taxon>Strongyloidea</taxon>
        <taxon>Heterorhabditidae</taxon>
        <taxon>Heterorhabditis</taxon>
    </lineage>
</organism>
<evidence type="ECO:0000313" key="2">
    <source>
        <dbReference type="Proteomes" id="UP000095283"/>
    </source>
</evidence>
<dbReference type="PANTHER" id="PTHR23022:SF134">
    <property type="entry name" value="TRANSPOSABLE ELEMENT TC1 TRANSPOSASE"/>
    <property type="match status" value="1"/>
</dbReference>
<dbReference type="InterPro" id="IPR038717">
    <property type="entry name" value="Tc1-like_DDE_dom"/>
</dbReference>